<evidence type="ECO:0000256" key="7">
    <source>
        <dbReference type="RuleBase" id="RU364040"/>
    </source>
</evidence>
<evidence type="ECO:0000259" key="10">
    <source>
        <dbReference type="Pfam" id="PF11838"/>
    </source>
</evidence>
<proteinExistence type="inferred from homology"/>
<dbReference type="EC" id="3.4.11.-" evidence="7"/>
<keyword evidence="5 7" id="KW-0862">Zinc</keyword>
<feature type="region of interest" description="Disordered" evidence="8">
    <location>
        <begin position="1"/>
        <end position="27"/>
    </location>
</feature>
<accession>A0ABM0MQ91</accession>
<evidence type="ECO:0000313" key="13">
    <source>
        <dbReference type="RefSeq" id="XP_006822182.1"/>
    </source>
</evidence>
<evidence type="ECO:0000256" key="6">
    <source>
        <dbReference type="ARBA" id="ARBA00023049"/>
    </source>
</evidence>
<evidence type="ECO:0000313" key="12">
    <source>
        <dbReference type="Proteomes" id="UP000694865"/>
    </source>
</evidence>
<evidence type="ECO:0000256" key="8">
    <source>
        <dbReference type="SAM" id="MobiDB-lite"/>
    </source>
</evidence>
<evidence type="ECO:0000256" key="3">
    <source>
        <dbReference type="ARBA" id="ARBA00022723"/>
    </source>
</evidence>
<dbReference type="InterPro" id="IPR027268">
    <property type="entry name" value="Peptidase_M4/M1_CTD_sf"/>
</dbReference>
<dbReference type="CDD" id="cd09601">
    <property type="entry name" value="M1_APN-Q_like"/>
    <property type="match status" value="1"/>
</dbReference>
<evidence type="ECO:0000256" key="5">
    <source>
        <dbReference type="ARBA" id="ARBA00022833"/>
    </source>
</evidence>
<dbReference type="InterPro" id="IPR042097">
    <property type="entry name" value="Aminopeptidase_N-like_N_sf"/>
</dbReference>
<dbReference type="Gene3D" id="1.10.390.10">
    <property type="entry name" value="Neutral Protease Domain 2"/>
    <property type="match status" value="1"/>
</dbReference>
<evidence type="ECO:0000259" key="11">
    <source>
        <dbReference type="Pfam" id="PF17900"/>
    </source>
</evidence>
<keyword evidence="7" id="KW-0472">Membrane</keyword>
<keyword evidence="3 7" id="KW-0479">Metal-binding</keyword>
<reference evidence="13" key="1">
    <citation type="submission" date="2025-08" db="UniProtKB">
        <authorList>
            <consortium name="RefSeq"/>
        </authorList>
    </citation>
    <scope>IDENTIFICATION</scope>
    <source>
        <tissue evidence="13">Testes</tissue>
    </source>
</reference>
<dbReference type="InterPro" id="IPR024571">
    <property type="entry name" value="ERAP1-like_C_dom"/>
</dbReference>
<gene>
    <name evidence="13" type="primary">LOC100372391</name>
</gene>
<dbReference type="InterPro" id="IPR001930">
    <property type="entry name" value="Peptidase_M1"/>
</dbReference>
<dbReference type="Gene3D" id="1.25.50.20">
    <property type="match status" value="1"/>
</dbReference>
<dbReference type="SUPFAM" id="SSF55486">
    <property type="entry name" value="Metalloproteases ('zincins'), catalytic domain"/>
    <property type="match status" value="1"/>
</dbReference>
<dbReference type="RefSeq" id="XP_006822182.1">
    <property type="nucleotide sequence ID" value="XM_006822119.1"/>
</dbReference>
<dbReference type="InterPro" id="IPR050344">
    <property type="entry name" value="Peptidase_M1_aminopeptidases"/>
</dbReference>
<organism evidence="12 13">
    <name type="scientific">Saccoglossus kowalevskii</name>
    <name type="common">Acorn worm</name>
    <dbReference type="NCBI Taxonomy" id="10224"/>
    <lineage>
        <taxon>Eukaryota</taxon>
        <taxon>Metazoa</taxon>
        <taxon>Hemichordata</taxon>
        <taxon>Enteropneusta</taxon>
        <taxon>Harrimaniidae</taxon>
        <taxon>Saccoglossus</taxon>
    </lineage>
</organism>
<feature type="domain" description="ERAP1-like C-terminal" evidence="10">
    <location>
        <begin position="638"/>
        <end position="929"/>
    </location>
</feature>
<dbReference type="PANTHER" id="PTHR11533">
    <property type="entry name" value="PROTEASE M1 ZINC METALLOPROTEASE"/>
    <property type="match status" value="1"/>
</dbReference>
<keyword evidence="6 7" id="KW-0482">Metalloprotease</keyword>
<dbReference type="Proteomes" id="UP000694865">
    <property type="component" value="Unplaced"/>
</dbReference>
<dbReference type="GeneID" id="100372391"/>
<dbReference type="SUPFAM" id="SSF63737">
    <property type="entry name" value="Leukotriene A4 hydrolase N-terminal domain"/>
    <property type="match status" value="1"/>
</dbReference>
<dbReference type="InterPro" id="IPR014782">
    <property type="entry name" value="Peptidase_M1_dom"/>
</dbReference>
<dbReference type="PRINTS" id="PR00756">
    <property type="entry name" value="ALADIPTASE"/>
</dbReference>
<keyword evidence="4 7" id="KW-0378">Hydrolase</keyword>
<evidence type="ECO:0000259" key="9">
    <source>
        <dbReference type="Pfam" id="PF01433"/>
    </source>
</evidence>
<dbReference type="Gene3D" id="2.60.40.1910">
    <property type="match status" value="1"/>
</dbReference>
<keyword evidence="7" id="KW-0031">Aminopeptidase</keyword>
<feature type="transmembrane region" description="Helical" evidence="7">
    <location>
        <begin position="45"/>
        <end position="72"/>
    </location>
</feature>
<feature type="domain" description="Peptidase M1 membrane alanine aminopeptidase" evidence="9">
    <location>
        <begin position="337"/>
        <end position="559"/>
    </location>
</feature>
<dbReference type="Pfam" id="PF17900">
    <property type="entry name" value="Peptidase_M1_N"/>
    <property type="match status" value="1"/>
</dbReference>
<dbReference type="Gene3D" id="2.60.40.1730">
    <property type="entry name" value="tricorn interacting facor f3 domain"/>
    <property type="match status" value="1"/>
</dbReference>
<evidence type="ECO:0000256" key="4">
    <source>
        <dbReference type="ARBA" id="ARBA00022801"/>
    </source>
</evidence>
<dbReference type="InterPro" id="IPR045357">
    <property type="entry name" value="Aminopeptidase_N-like_N"/>
</dbReference>
<name>A0ABM0MQ91_SACKO</name>
<keyword evidence="7" id="KW-1133">Transmembrane helix</keyword>
<comment type="cofactor">
    <cofactor evidence="7">
        <name>Zn(2+)</name>
        <dbReference type="ChEBI" id="CHEBI:29105"/>
    </cofactor>
    <text evidence="7">Binds 1 zinc ion per subunit.</text>
</comment>
<keyword evidence="12" id="KW-1185">Reference proteome</keyword>
<comment type="similarity">
    <text evidence="1 7">Belongs to the peptidase M1 family.</text>
</comment>
<sequence length="973" mass="112564">MDSPKYGSASAADRPDDEPDEKEPLIRNQSPTFPNKCLCTKKGCYITACLAWTLFVCVLLLITFVVLLTFFLGRRHCDETYGLPPEPEPKTTPSFDGRLPETVKPVAYHLNITPYLDEEDGDKRFTFDGDVTIDIDCIHPSNSITLHFLDLRIDTDSVQVTNKSNDEAVAVAGTMFISEYDFLIINLDRFIMTEHQYQIYIRFAGSLNTSKDPDGSWFGFYSSSYETNGETRYLASTKLEPSGARRMFPCFDEPSMKATFDIVVNHRLGRTALSNMPNIRNEMGTEWNTAYFDTSVVMSTYLVAVVVSDFVNMKTITANGVQFRVWSTADYSHGLTFSLEFGNQSLTDFEQLWGIPYSLPKMDMVALPVFDAGAMENWGLITYKDYRMLYDDTIHSPSHLQSVALVIAHELVHMWFGNFVTLAWWDDTWLNEGFARFYEIVGVNNILPEWKMFDQFYQQIVTFDAFSADSSYESHPTVRPVGWFNEQKEQFSKQSYERGAAMIMMMQWFLGKDVFHDGIVNYLNDKLYSNAVTDDLWRHLTTADRGHGNNDVKEIMDPWLLQVGYPIVTVKRSDNTVEAQQKRFLLDPHDEPGQYHDLGPWSIPVSYIHSNKLNEPELVWIKGESARFDLTGARESDWFLVNINQMGYYRVNYDNDNWSKLINQLKTKHSVISIRNRAALVDDVFNIAQSLDVGANVSLDMMEYLIKEVDYAPWKAVENALLYSDRMLKRTAVYGDFRKYVKTQINPMYNRLGWNLTTQDHIEFHNVALSIRLACYYGNRECIVEAQKKFSNWKLNPDMNRITEDVRATVLCIGLMYGDEEDWQSVFSFLQKTNDDRLSADLKQGLACSRLPWVLQNYMEEYLDRKEIVNVVSKIRDTSTVGFLLAWDFMVQHFDKLKEIHGDKIYDLVWGFSDTMNTLADKDKYDDFGRKYNTMPNDNAIGFYKGLRKINTNIEWMDKNYDDIVNFLNNKLI</sequence>
<evidence type="ECO:0000256" key="1">
    <source>
        <dbReference type="ARBA" id="ARBA00010136"/>
    </source>
</evidence>
<dbReference type="InterPro" id="IPR034016">
    <property type="entry name" value="M1_APN-typ"/>
</dbReference>
<feature type="domain" description="Aminopeptidase N-like N-terminal" evidence="11">
    <location>
        <begin position="104"/>
        <end position="302"/>
    </location>
</feature>
<protein>
    <recommendedName>
        <fullName evidence="7">Aminopeptidase</fullName>
        <ecNumber evidence="7">3.4.11.-</ecNumber>
    </recommendedName>
</protein>
<dbReference type="PANTHER" id="PTHR11533:SF294">
    <property type="entry name" value="THYROTROPIN-RELEASING HORMONE-DEGRADING ECTOENZYME"/>
    <property type="match status" value="1"/>
</dbReference>
<evidence type="ECO:0000256" key="2">
    <source>
        <dbReference type="ARBA" id="ARBA00022670"/>
    </source>
</evidence>
<keyword evidence="7" id="KW-0812">Transmembrane</keyword>
<dbReference type="Pfam" id="PF11838">
    <property type="entry name" value="ERAP1_C"/>
    <property type="match status" value="1"/>
</dbReference>
<dbReference type="Pfam" id="PF01433">
    <property type="entry name" value="Peptidase_M1"/>
    <property type="match status" value="1"/>
</dbReference>
<keyword evidence="2 7" id="KW-0645">Protease</keyword>